<feature type="region of interest" description="Disordered" evidence="1">
    <location>
        <begin position="30"/>
        <end position="59"/>
    </location>
</feature>
<dbReference type="PANTHER" id="PTHR34686:SF1">
    <property type="entry name" value="MATERNAL EFFECT EMBRYO ARREST 59"/>
    <property type="match status" value="1"/>
</dbReference>
<accession>A0A2P6RNU8</accession>
<name>A0A2P6RNU8_ROSCH</name>
<dbReference type="PANTHER" id="PTHR34686">
    <property type="entry name" value="MATERNAL EFFECT EMBRYO ARREST PROTEIN"/>
    <property type="match status" value="1"/>
</dbReference>
<organism evidence="2 3">
    <name type="scientific">Rosa chinensis</name>
    <name type="common">China rose</name>
    <dbReference type="NCBI Taxonomy" id="74649"/>
    <lineage>
        <taxon>Eukaryota</taxon>
        <taxon>Viridiplantae</taxon>
        <taxon>Streptophyta</taxon>
        <taxon>Embryophyta</taxon>
        <taxon>Tracheophyta</taxon>
        <taxon>Spermatophyta</taxon>
        <taxon>Magnoliopsida</taxon>
        <taxon>eudicotyledons</taxon>
        <taxon>Gunneridae</taxon>
        <taxon>Pentapetalae</taxon>
        <taxon>rosids</taxon>
        <taxon>fabids</taxon>
        <taxon>Rosales</taxon>
        <taxon>Rosaceae</taxon>
        <taxon>Rosoideae</taxon>
        <taxon>Rosoideae incertae sedis</taxon>
        <taxon>Rosa</taxon>
    </lineage>
</organism>
<dbReference type="GO" id="GO:0009793">
    <property type="term" value="P:embryo development ending in seed dormancy"/>
    <property type="evidence" value="ECO:0007669"/>
    <property type="project" value="EnsemblPlants"/>
</dbReference>
<proteinExistence type="predicted"/>
<evidence type="ECO:0008006" key="4">
    <source>
        <dbReference type="Google" id="ProtNLM"/>
    </source>
</evidence>
<keyword evidence="3" id="KW-1185">Reference proteome</keyword>
<dbReference type="Gramene" id="PRQ48102">
    <property type="protein sequence ID" value="PRQ48102"/>
    <property type="gene ID" value="RchiOBHm_Chr2g0106961"/>
</dbReference>
<reference evidence="2 3" key="1">
    <citation type="journal article" date="2018" name="Nat. Genet.">
        <title>The Rosa genome provides new insights in the design of modern roses.</title>
        <authorList>
            <person name="Bendahmane M."/>
        </authorList>
    </citation>
    <scope>NUCLEOTIDE SEQUENCE [LARGE SCALE GENOMIC DNA]</scope>
    <source>
        <strain evidence="3">cv. Old Blush</strain>
    </source>
</reference>
<dbReference type="AlphaFoldDB" id="A0A2P6RNU8"/>
<protein>
    <recommendedName>
        <fullName evidence="4">Maternal effect embryo arrest 59</fullName>
    </recommendedName>
</protein>
<comment type="caution">
    <text evidence="2">The sequence shown here is derived from an EMBL/GenBank/DDBJ whole genome shotgun (WGS) entry which is preliminary data.</text>
</comment>
<dbReference type="OMA" id="MVGQWTV"/>
<sequence length="179" mass="19999">MVGQWTVAKPSRSDDVLDADEQLRIATQIKAQFDSAAPKRPMKPNRSEPDSPAPALSIVDPTNIPELHKLRTLQSQSHVRISDEGASIVVQDEFVDTQYYKELNSIDKQHHMTGTGFIRVEREEEGNEDGYDIQLNGIHGGSNGMVRAGFRSNPATNEWIPKTDEDLVFISSKPNRSEN</sequence>
<gene>
    <name evidence="2" type="ORF">RchiOBHm_Chr2g0106961</name>
</gene>
<dbReference type="OrthoDB" id="1615585at2759"/>
<evidence type="ECO:0000313" key="2">
    <source>
        <dbReference type="EMBL" id="PRQ48102.1"/>
    </source>
</evidence>
<evidence type="ECO:0000313" key="3">
    <source>
        <dbReference type="Proteomes" id="UP000238479"/>
    </source>
</evidence>
<evidence type="ECO:0000256" key="1">
    <source>
        <dbReference type="SAM" id="MobiDB-lite"/>
    </source>
</evidence>
<dbReference type="STRING" id="74649.A0A2P6RNU8"/>
<dbReference type="Proteomes" id="UP000238479">
    <property type="component" value="Chromosome 2"/>
</dbReference>
<dbReference type="EMBL" id="PDCK01000040">
    <property type="protein sequence ID" value="PRQ48102.1"/>
    <property type="molecule type" value="Genomic_DNA"/>
</dbReference>